<evidence type="ECO:0000256" key="1">
    <source>
        <dbReference type="SAM" id="SignalP"/>
    </source>
</evidence>
<name>A0LXA1_CHRFK</name>
<reference evidence="2 3" key="1">
    <citation type="journal article" date="2006" name="Environ. Microbiol.">
        <title>Whole genome analysis of the marine Bacteroidetes'Gramella forsetii' reveals adaptations to degradation of polymeric organic matter.</title>
        <authorList>
            <person name="Bauer M."/>
            <person name="Kube M."/>
            <person name="Teeling H."/>
            <person name="Richter M."/>
            <person name="Lombardot T."/>
            <person name="Allers E."/>
            <person name="Wuerdemann C.A."/>
            <person name="Quast C."/>
            <person name="Kuhl H."/>
            <person name="Knaust F."/>
            <person name="Woebken D."/>
            <person name="Bischof K."/>
            <person name="Mussmann M."/>
            <person name="Choudhuri J.V."/>
            <person name="Meyer F."/>
            <person name="Reinhardt R."/>
            <person name="Amann R.I."/>
            <person name="Gloeckner F.O."/>
        </authorList>
    </citation>
    <scope>NUCLEOTIDE SEQUENCE [LARGE SCALE GENOMIC DNA]</scope>
    <source>
        <strain evidence="2 3">KT0803</strain>
    </source>
</reference>
<dbReference type="EMBL" id="CU207366">
    <property type="protein sequence ID" value="CAL64996.1"/>
    <property type="molecule type" value="Genomic_DNA"/>
</dbReference>
<gene>
    <name evidence="2" type="ordered locus">GFO_0005</name>
</gene>
<dbReference type="STRING" id="411154.GFO_0005"/>
<evidence type="ECO:0000313" key="2">
    <source>
        <dbReference type="EMBL" id="CAL64996.1"/>
    </source>
</evidence>
<dbReference type="HOGENOM" id="CLU_1633078_0_0_10"/>
<sequence>MRKIFLLLLLVMPSHVFAQYWLTREDTYFFVSSGLDIRNATFGGTVNPAAYDGTWTAGYRNENFSILAYYETFSAIKYESMGVNPGYVFRPGKMLIPVVDLSLSFIRRPFKTYPSLALNSRMEFHFSRFFIYLRGESRWRTDYDFFQVSVYGGISYKFGFPK</sequence>
<proteinExistence type="predicted"/>
<feature type="signal peptide" evidence="1">
    <location>
        <begin position="1"/>
        <end position="18"/>
    </location>
</feature>
<dbReference type="Proteomes" id="UP000000755">
    <property type="component" value="Chromosome"/>
</dbReference>
<dbReference type="KEGG" id="gfo:GFO_0005"/>
<protein>
    <submittedName>
        <fullName evidence="2">Secreted protein</fullName>
    </submittedName>
</protein>
<organism evidence="2 3">
    <name type="scientific">Christiangramia forsetii (strain DSM 17595 / CGMCC 1.15422 / KT0803)</name>
    <name type="common">Gramella forsetii</name>
    <dbReference type="NCBI Taxonomy" id="411154"/>
    <lineage>
        <taxon>Bacteria</taxon>
        <taxon>Pseudomonadati</taxon>
        <taxon>Bacteroidota</taxon>
        <taxon>Flavobacteriia</taxon>
        <taxon>Flavobacteriales</taxon>
        <taxon>Flavobacteriaceae</taxon>
        <taxon>Christiangramia</taxon>
    </lineage>
</organism>
<dbReference type="AlphaFoldDB" id="A0LXA1"/>
<dbReference type="RefSeq" id="WP_011707934.1">
    <property type="nucleotide sequence ID" value="NC_008571.1"/>
</dbReference>
<accession>A0LXA1</accession>
<keyword evidence="1" id="KW-0732">Signal</keyword>
<dbReference type="OrthoDB" id="1442248at2"/>
<evidence type="ECO:0000313" key="3">
    <source>
        <dbReference type="Proteomes" id="UP000000755"/>
    </source>
</evidence>
<feature type="chain" id="PRO_5002626866" evidence="1">
    <location>
        <begin position="19"/>
        <end position="162"/>
    </location>
</feature>